<dbReference type="EMBL" id="RBIL01000003">
    <property type="protein sequence ID" value="RKQ84924.1"/>
    <property type="molecule type" value="Genomic_DNA"/>
</dbReference>
<dbReference type="InterPro" id="IPR001466">
    <property type="entry name" value="Beta-lactam-related"/>
</dbReference>
<dbReference type="Pfam" id="PF00144">
    <property type="entry name" value="Beta-lactamase"/>
    <property type="match status" value="1"/>
</dbReference>
<dbReference type="Gene3D" id="3.40.710.10">
    <property type="entry name" value="DD-peptidase/beta-lactamase superfamily"/>
    <property type="match status" value="1"/>
</dbReference>
<name>A0A660KV53_9ACTN</name>
<protein>
    <submittedName>
        <fullName evidence="2">Beta-lactamase</fullName>
    </submittedName>
</protein>
<organism evidence="2 3">
    <name type="scientific">Solirubrobacter pauli</name>
    <dbReference type="NCBI Taxonomy" id="166793"/>
    <lineage>
        <taxon>Bacteria</taxon>
        <taxon>Bacillati</taxon>
        <taxon>Actinomycetota</taxon>
        <taxon>Thermoleophilia</taxon>
        <taxon>Solirubrobacterales</taxon>
        <taxon>Solirubrobacteraceae</taxon>
        <taxon>Solirubrobacter</taxon>
    </lineage>
</organism>
<dbReference type="AlphaFoldDB" id="A0A660KV53"/>
<gene>
    <name evidence="2" type="ORF">C8N24_6555</name>
</gene>
<dbReference type="SUPFAM" id="SSF56601">
    <property type="entry name" value="beta-lactamase/transpeptidase-like"/>
    <property type="match status" value="1"/>
</dbReference>
<dbReference type="InterPro" id="IPR050491">
    <property type="entry name" value="AmpC-like"/>
</dbReference>
<dbReference type="OrthoDB" id="3171327at2"/>
<evidence type="ECO:0000313" key="2">
    <source>
        <dbReference type="EMBL" id="RKQ84924.1"/>
    </source>
</evidence>
<proteinExistence type="predicted"/>
<feature type="domain" description="Beta-lactamase-related" evidence="1">
    <location>
        <begin position="16"/>
        <end position="216"/>
    </location>
</feature>
<evidence type="ECO:0000313" key="3">
    <source>
        <dbReference type="Proteomes" id="UP000278962"/>
    </source>
</evidence>
<dbReference type="PANTHER" id="PTHR46825">
    <property type="entry name" value="D-ALANYL-D-ALANINE-CARBOXYPEPTIDASE/ENDOPEPTIDASE AMPH"/>
    <property type="match status" value="1"/>
</dbReference>
<evidence type="ECO:0000259" key="1">
    <source>
        <dbReference type="Pfam" id="PF00144"/>
    </source>
</evidence>
<dbReference type="Proteomes" id="UP000278962">
    <property type="component" value="Unassembled WGS sequence"/>
</dbReference>
<keyword evidence="3" id="KW-1185">Reference proteome</keyword>
<dbReference type="RefSeq" id="WP_121258434.1">
    <property type="nucleotide sequence ID" value="NZ_RBIL01000003.1"/>
</dbReference>
<sequence length="267" mass="28539">MRTIGVRHAGATTIDGEDAVYEIGSLTKPFTARLLRLLVEDGVVGYDDPVLGPPVSGRPFTLRELAEHRSGLPRLPRRLERWNRKDPYAQFTADRMPEVIAATAPKRAPGGKVVYSNYGYGLLGHVLAEAAGTTYTELVRTRITAPLGMTRTGLDTPGLVQGHTFSGRPTPPWDLAALAGAGGLRSTASDMLRFLAAEGEQPSLAWFKAPGKRLMHMHDGGTGGFRSFALIKGDSAVIALNNQARRVNGAAFKALRTAEASTPALPA</sequence>
<dbReference type="InterPro" id="IPR012338">
    <property type="entry name" value="Beta-lactam/transpept-like"/>
</dbReference>
<reference evidence="2 3" key="1">
    <citation type="submission" date="2018-10" db="EMBL/GenBank/DDBJ databases">
        <title>Genomic Encyclopedia of Archaeal and Bacterial Type Strains, Phase II (KMG-II): from individual species to whole genera.</title>
        <authorList>
            <person name="Goeker M."/>
        </authorList>
    </citation>
    <scope>NUCLEOTIDE SEQUENCE [LARGE SCALE GENOMIC DNA]</scope>
    <source>
        <strain evidence="2 3">DSM 14954</strain>
    </source>
</reference>
<dbReference type="PANTHER" id="PTHR46825:SF7">
    <property type="entry name" value="D-ALANYL-D-ALANINE CARBOXYPEPTIDASE"/>
    <property type="match status" value="1"/>
</dbReference>
<comment type="caution">
    <text evidence="2">The sequence shown here is derived from an EMBL/GenBank/DDBJ whole genome shotgun (WGS) entry which is preliminary data.</text>
</comment>
<accession>A0A660KV53</accession>